<comment type="caution">
    <text evidence="1">The sequence shown here is derived from an EMBL/GenBank/DDBJ whole genome shotgun (WGS) entry which is preliminary data.</text>
</comment>
<proteinExistence type="predicted"/>
<name>A0A2N5U795_9BASI</name>
<evidence type="ECO:0000313" key="1">
    <source>
        <dbReference type="EMBL" id="PLW33600.1"/>
    </source>
</evidence>
<protein>
    <submittedName>
        <fullName evidence="1">Uncharacterized protein</fullName>
    </submittedName>
</protein>
<gene>
    <name evidence="1" type="ORF">PCASD_15736</name>
</gene>
<accession>A0A2N5U795</accession>
<dbReference type="AlphaFoldDB" id="A0A2N5U795"/>
<dbReference type="EMBL" id="PGCI01000216">
    <property type="protein sequence ID" value="PLW33600.1"/>
    <property type="molecule type" value="Genomic_DNA"/>
</dbReference>
<sequence length="67" mass="7205">MAGNGQVSLLAELVYTSMAVRITCPPSWFTPAWQAGSPDRHPGVHQLGEQAHLTAILVYTSLASRLT</sequence>
<reference evidence="1 2" key="1">
    <citation type="submission" date="2017-11" db="EMBL/GenBank/DDBJ databases">
        <title>De novo assembly and phasing of dikaryotic genomes from two isolates of Puccinia coronata f. sp. avenae, the causal agent of oat crown rust.</title>
        <authorList>
            <person name="Miller M.E."/>
            <person name="Zhang Y."/>
            <person name="Omidvar V."/>
            <person name="Sperschneider J."/>
            <person name="Schwessinger B."/>
            <person name="Raley C."/>
            <person name="Palmer J.M."/>
            <person name="Garnica D."/>
            <person name="Upadhyaya N."/>
            <person name="Rathjen J."/>
            <person name="Taylor J.M."/>
            <person name="Park R.F."/>
            <person name="Dodds P.N."/>
            <person name="Hirsch C.D."/>
            <person name="Kianian S.F."/>
            <person name="Figueroa M."/>
        </authorList>
    </citation>
    <scope>NUCLEOTIDE SEQUENCE [LARGE SCALE GENOMIC DNA]</scope>
    <source>
        <strain evidence="1">12SD80</strain>
    </source>
</reference>
<organism evidence="1 2">
    <name type="scientific">Puccinia coronata f. sp. avenae</name>
    <dbReference type="NCBI Taxonomy" id="200324"/>
    <lineage>
        <taxon>Eukaryota</taxon>
        <taxon>Fungi</taxon>
        <taxon>Dikarya</taxon>
        <taxon>Basidiomycota</taxon>
        <taxon>Pucciniomycotina</taxon>
        <taxon>Pucciniomycetes</taxon>
        <taxon>Pucciniales</taxon>
        <taxon>Pucciniaceae</taxon>
        <taxon>Puccinia</taxon>
    </lineage>
</organism>
<dbReference type="Proteomes" id="UP000235392">
    <property type="component" value="Unassembled WGS sequence"/>
</dbReference>
<evidence type="ECO:0000313" key="2">
    <source>
        <dbReference type="Proteomes" id="UP000235392"/>
    </source>
</evidence>